<dbReference type="EMBL" id="JBHSXN010000001">
    <property type="protein sequence ID" value="MFC6951876.1"/>
    <property type="molecule type" value="Genomic_DNA"/>
</dbReference>
<feature type="domain" description="ABC transporter" evidence="5">
    <location>
        <begin position="6"/>
        <end position="235"/>
    </location>
</feature>
<dbReference type="SUPFAM" id="SSF52540">
    <property type="entry name" value="P-loop containing nucleoside triphosphate hydrolases"/>
    <property type="match status" value="1"/>
</dbReference>
<protein>
    <submittedName>
        <fullName evidence="6">ABC transporter ATP-binding protein</fullName>
    </submittedName>
</protein>
<evidence type="ECO:0000256" key="3">
    <source>
        <dbReference type="ARBA" id="ARBA00022840"/>
    </source>
</evidence>
<dbReference type="RefSeq" id="WP_336348884.1">
    <property type="nucleotide sequence ID" value="NZ_JAZAQL010000001.1"/>
</dbReference>
<proteinExistence type="predicted"/>
<evidence type="ECO:0000313" key="7">
    <source>
        <dbReference type="Proteomes" id="UP001596395"/>
    </source>
</evidence>
<reference evidence="6 7" key="1">
    <citation type="journal article" date="2019" name="Int. J. Syst. Evol. Microbiol.">
        <title>The Global Catalogue of Microorganisms (GCM) 10K type strain sequencing project: providing services to taxonomists for standard genome sequencing and annotation.</title>
        <authorList>
            <consortium name="The Broad Institute Genomics Platform"/>
            <consortium name="The Broad Institute Genome Sequencing Center for Infectious Disease"/>
            <person name="Wu L."/>
            <person name="Ma J."/>
        </authorList>
    </citation>
    <scope>NUCLEOTIDE SEQUENCE [LARGE SCALE GENOMIC DNA]</scope>
    <source>
        <strain evidence="6 7">GX26</strain>
    </source>
</reference>
<sequence>MTDLAIETDGLTKQFDDELAVEDLTLQVPEGSIYGFLGPNGAGKTTTMRLLTSLTAPTSGTATVADVPVADRPALAPKIGYLPTDPPVFEELTGREQLHHVARLHGLDDETRTERVRDHLERFDLQSAADRRVASYSTGMRKKLGLIGAVLHDPDVVLFDEPTSGLDPRAARTVRDTVAEMTTRDVTVFLSTHILDVVEELADSVGVIDDGVLVAEGSPEELKARKEDGAHGDLEDVFLQVTGDADERTARSDREVATAGSEDVR</sequence>
<evidence type="ECO:0000313" key="6">
    <source>
        <dbReference type="EMBL" id="MFC6951876.1"/>
    </source>
</evidence>
<name>A0ABD5VA06_9EURY</name>
<feature type="region of interest" description="Disordered" evidence="4">
    <location>
        <begin position="243"/>
        <end position="265"/>
    </location>
</feature>
<keyword evidence="7" id="KW-1185">Reference proteome</keyword>
<comment type="caution">
    <text evidence="6">The sequence shown here is derived from an EMBL/GenBank/DDBJ whole genome shotgun (WGS) entry which is preliminary data.</text>
</comment>
<evidence type="ECO:0000256" key="4">
    <source>
        <dbReference type="SAM" id="MobiDB-lite"/>
    </source>
</evidence>
<dbReference type="AlphaFoldDB" id="A0ABD5VA06"/>
<dbReference type="Proteomes" id="UP001596395">
    <property type="component" value="Unassembled WGS sequence"/>
</dbReference>
<dbReference type="PANTHER" id="PTHR42939">
    <property type="entry name" value="ABC TRANSPORTER ATP-BINDING PROTEIN ALBC-RELATED"/>
    <property type="match status" value="1"/>
</dbReference>
<dbReference type="PROSITE" id="PS50893">
    <property type="entry name" value="ABC_TRANSPORTER_2"/>
    <property type="match status" value="1"/>
</dbReference>
<organism evidence="6 7">
    <name type="scientific">Halorubellus litoreus</name>
    <dbReference type="NCBI Taxonomy" id="755308"/>
    <lineage>
        <taxon>Archaea</taxon>
        <taxon>Methanobacteriati</taxon>
        <taxon>Methanobacteriota</taxon>
        <taxon>Stenosarchaea group</taxon>
        <taxon>Halobacteria</taxon>
        <taxon>Halobacteriales</taxon>
        <taxon>Halorubellaceae</taxon>
        <taxon>Halorubellus</taxon>
    </lineage>
</organism>
<dbReference type="InterPro" id="IPR051782">
    <property type="entry name" value="ABC_Transporter_VariousFunc"/>
</dbReference>
<keyword evidence="1" id="KW-0813">Transport</keyword>
<dbReference type="InterPro" id="IPR003593">
    <property type="entry name" value="AAA+_ATPase"/>
</dbReference>
<evidence type="ECO:0000256" key="1">
    <source>
        <dbReference type="ARBA" id="ARBA00022448"/>
    </source>
</evidence>
<dbReference type="PANTHER" id="PTHR42939:SF1">
    <property type="entry name" value="ABC TRANSPORTER ATP-BINDING PROTEIN ALBC-RELATED"/>
    <property type="match status" value="1"/>
</dbReference>
<accession>A0ABD5VA06</accession>
<dbReference type="Gene3D" id="3.40.50.300">
    <property type="entry name" value="P-loop containing nucleotide triphosphate hydrolases"/>
    <property type="match status" value="1"/>
</dbReference>
<feature type="compositionally biased region" description="Basic and acidic residues" evidence="4">
    <location>
        <begin position="245"/>
        <end position="265"/>
    </location>
</feature>
<evidence type="ECO:0000256" key="2">
    <source>
        <dbReference type="ARBA" id="ARBA00022741"/>
    </source>
</evidence>
<dbReference type="InterPro" id="IPR003439">
    <property type="entry name" value="ABC_transporter-like_ATP-bd"/>
</dbReference>
<gene>
    <name evidence="6" type="ORF">ACFQGB_03280</name>
</gene>
<dbReference type="SMART" id="SM00382">
    <property type="entry name" value="AAA"/>
    <property type="match status" value="1"/>
</dbReference>
<dbReference type="InterPro" id="IPR027417">
    <property type="entry name" value="P-loop_NTPase"/>
</dbReference>
<dbReference type="Pfam" id="PF00005">
    <property type="entry name" value="ABC_tran"/>
    <property type="match status" value="1"/>
</dbReference>
<keyword evidence="3 6" id="KW-0067">ATP-binding</keyword>
<keyword evidence="2" id="KW-0547">Nucleotide-binding</keyword>
<dbReference type="GO" id="GO:0005524">
    <property type="term" value="F:ATP binding"/>
    <property type="evidence" value="ECO:0007669"/>
    <property type="project" value="UniProtKB-KW"/>
</dbReference>
<evidence type="ECO:0000259" key="5">
    <source>
        <dbReference type="PROSITE" id="PS50893"/>
    </source>
</evidence>